<organism evidence="1 2">
    <name type="scientific">Vaccinium darrowii</name>
    <dbReference type="NCBI Taxonomy" id="229202"/>
    <lineage>
        <taxon>Eukaryota</taxon>
        <taxon>Viridiplantae</taxon>
        <taxon>Streptophyta</taxon>
        <taxon>Embryophyta</taxon>
        <taxon>Tracheophyta</taxon>
        <taxon>Spermatophyta</taxon>
        <taxon>Magnoliopsida</taxon>
        <taxon>eudicotyledons</taxon>
        <taxon>Gunneridae</taxon>
        <taxon>Pentapetalae</taxon>
        <taxon>asterids</taxon>
        <taxon>Ericales</taxon>
        <taxon>Ericaceae</taxon>
        <taxon>Vaccinioideae</taxon>
        <taxon>Vaccinieae</taxon>
        <taxon>Vaccinium</taxon>
    </lineage>
</organism>
<evidence type="ECO:0000313" key="2">
    <source>
        <dbReference type="Proteomes" id="UP000828048"/>
    </source>
</evidence>
<comment type="caution">
    <text evidence="1">The sequence shown here is derived from an EMBL/GenBank/DDBJ whole genome shotgun (WGS) entry which is preliminary data.</text>
</comment>
<reference evidence="1 2" key="1">
    <citation type="journal article" date="2021" name="Hortic Res">
        <title>High-quality reference genome and annotation aids understanding of berry development for evergreen blueberry (Vaccinium darrowii).</title>
        <authorList>
            <person name="Yu J."/>
            <person name="Hulse-Kemp A.M."/>
            <person name="Babiker E."/>
            <person name="Staton M."/>
        </authorList>
    </citation>
    <scope>NUCLEOTIDE SEQUENCE [LARGE SCALE GENOMIC DNA]</scope>
    <source>
        <strain evidence="2">cv. NJ 8807/NJ 8810</strain>
        <tissue evidence="1">Young leaf</tissue>
    </source>
</reference>
<dbReference type="EMBL" id="CM037156">
    <property type="protein sequence ID" value="KAH7837274.1"/>
    <property type="molecule type" value="Genomic_DNA"/>
</dbReference>
<sequence>MFQANVTASDESLSSGRPCTCFSDENKAISTAIGGVGILDDLMSLLNLLSSSSLLSFDFVPLYDYHKKWRVMRTSIKGFIIGTGIEGGPSFFTVIARFRRR</sequence>
<evidence type="ECO:0000313" key="1">
    <source>
        <dbReference type="EMBL" id="KAH7837274.1"/>
    </source>
</evidence>
<proteinExistence type="predicted"/>
<accession>A0ACB7X983</accession>
<protein>
    <submittedName>
        <fullName evidence="1">Uncharacterized protein</fullName>
    </submittedName>
</protein>
<dbReference type="Proteomes" id="UP000828048">
    <property type="component" value="Chromosome 6"/>
</dbReference>
<gene>
    <name evidence="1" type="ORF">Vadar_011864</name>
</gene>
<name>A0ACB7X983_9ERIC</name>
<keyword evidence="2" id="KW-1185">Reference proteome</keyword>